<dbReference type="Gene3D" id="2.20.28.160">
    <property type="match status" value="1"/>
</dbReference>
<feature type="compositionally biased region" description="Pro residues" evidence="1">
    <location>
        <begin position="79"/>
        <end position="123"/>
    </location>
</feature>
<dbReference type="Proteomes" id="UP000317648">
    <property type="component" value="Chromosome"/>
</dbReference>
<protein>
    <submittedName>
        <fullName evidence="2">Uncharacterized protein</fullName>
    </submittedName>
</protein>
<gene>
    <name evidence="2" type="ORF">Pla8534_58770</name>
</gene>
<evidence type="ECO:0000313" key="2">
    <source>
        <dbReference type="EMBL" id="QDU98016.1"/>
    </source>
</evidence>
<feature type="region of interest" description="Disordered" evidence="1">
    <location>
        <begin position="38"/>
        <end position="186"/>
    </location>
</feature>
<feature type="region of interest" description="Disordered" evidence="1">
    <location>
        <begin position="200"/>
        <end position="226"/>
    </location>
</feature>
<evidence type="ECO:0000313" key="3">
    <source>
        <dbReference type="Proteomes" id="UP000317648"/>
    </source>
</evidence>
<feature type="region of interest" description="Disordered" evidence="1">
    <location>
        <begin position="369"/>
        <end position="389"/>
    </location>
</feature>
<accession>A0A518E1Q1</accession>
<evidence type="ECO:0000256" key="1">
    <source>
        <dbReference type="SAM" id="MobiDB-lite"/>
    </source>
</evidence>
<reference evidence="2 3" key="1">
    <citation type="submission" date="2019-02" db="EMBL/GenBank/DDBJ databases">
        <title>Deep-cultivation of Planctomycetes and their phenomic and genomic characterization uncovers novel biology.</title>
        <authorList>
            <person name="Wiegand S."/>
            <person name="Jogler M."/>
            <person name="Boedeker C."/>
            <person name="Pinto D."/>
            <person name="Vollmers J."/>
            <person name="Rivas-Marin E."/>
            <person name="Kohn T."/>
            <person name="Peeters S.H."/>
            <person name="Heuer A."/>
            <person name="Rast P."/>
            <person name="Oberbeckmann S."/>
            <person name="Bunk B."/>
            <person name="Jeske O."/>
            <person name="Meyerdierks A."/>
            <person name="Storesund J.E."/>
            <person name="Kallscheuer N."/>
            <person name="Luecker S."/>
            <person name="Lage O.M."/>
            <person name="Pohl T."/>
            <person name="Merkel B.J."/>
            <person name="Hornburger P."/>
            <person name="Mueller R.-W."/>
            <person name="Bruemmer F."/>
            <person name="Labrenz M."/>
            <person name="Spormann A.M."/>
            <person name="Op den Camp H."/>
            <person name="Overmann J."/>
            <person name="Amann R."/>
            <person name="Jetten M.S.M."/>
            <person name="Mascher T."/>
            <person name="Medema M.H."/>
            <person name="Devos D.P."/>
            <person name="Kaster A.-K."/>
            <person name="Ovreas L."/>
            <person name="Rohde M."/>
            <person name="Galperin M.Y."/>
            <person name="Jogler C."/>
        </authorList>
    </citation>
    <scope>NUCLEOTIDE SEQUENCE [LARGE SCALE GENOMIC DNA]</scope>
    <source>
        <strain evidence="2 3">Pla85_3_4</strain>
    </source>
</reference>
<dbReference type="EMBL" id="CP036433">
    <property type="protein sequence ID" value="QDU98016.1"/>
    <property type="molecule type" value="Genomic_DNA"/>
</dbReference>
<dbReference type="KEGG" id="lcre:Pla8534_58770"/>
<sequence length="400" mass="41630">MPLKVLCPHCRKELTAPDELAGQHVACPRCQKKFPIEEHHADTRKTLSPANPSDWMLPPSRSGAAKGEVSTAETALSPPGFPPAPSAEPPAGMPPAVPVPPVAQPGPPAASPSPASLPPPTAKNPPRANPAGPVPPHLAPPVSGLPMHGPAGGPSMGSPTGQPAAPANAAPGGAAQARFQGAPPAGQAAVFRGDEALTKPLLETPAGPSTGPLPGKHSGQPAFKGNPLQHKVVQRPKVIINDAAATNVALGADGKLPELQLQKVSSNDEEPAAPSPKSPLLVICVLVLSFAASIGMLFMPDDFELSESGSKQKSRDLIVKYYIQPLPGGELAEYQKRLRLAIQAHSLGNDAQERRYYHQVLDMLHSENQSETRGMTGLRSASTHPNDEGLQKLLSTLLSR</sequence>
<name>A0A518E1Q1_9BACT</name>
<feature type="compositionally biased region" description="Low complexity" evidence="1">
    <location>
        <begin position="161"/>
        <end position="186"/>
    </location>
</feature>
<proteinExistence type="predicted"/>
<organism evidence="2 3">
    <name type="scientific">Lignipirellula cremea</name>
    <dbReference type="NCBI Taxonomy" id="2528010"/>
    <lineage>
        <taxon>Bacteria</taxon>
        <taxon>Pseudomonadati</taxon>
        <taxon>Planctomycetota</taxon>
        <taxon>Planctomycetia</taxon>
        <taxon>Pirellulales</taxon>
        <taxon>Pirellulaceae</taxon>
        <taxon>Lignipirellula</taxon>
    </lineage>
</organism>
<feature type="compositionally biased region" description="Polar residues" evidence="1">
    <location>
        <begin position="371"/>
        <end position="384"/>
    </location>
</feature>
<keyword evidence="3" id="KW-1185">Reference proteome</keyword>
<dbReference type="AlphaFoldDB" id="A0A518E1Q1"/>